<evidence type="ECO:0000313" key="2">
    <source>
        <dbReference type="EMBL" id="MBK3517720.1"/>
    </source>
</evidence>
<dbReference type="InterPro" id="IPR041657">
    <property type="entry name" value="HTH_17"/>
</dbReference>
<feature type="domain" description="Helix-turn-helix" evidence="1">
    <location>
        <begin position="43"/>
        <end position="92"/>
    </location>
</feature>
<dbReference type="SUPFAM" id="SSF46955">
    <property type="entry name" value="Putative DNA-binding domain"/>
    <property type="match status" value="1"/>
</dbReference>
<evidence type="ECO:0000259" key="1">
    <source>
        <dbReference type="Pfam" id="PF12728"/>
    </source>
</evidence>
<dbReference type="PANTHER" id="PTHR34585:SF22">
    <property type="entry name" value="HELIX-TURN-HELIX DOMAIN-CONTAINING PROTEIN"/>
    <property type="match status" value="1"/>
</dbReference>
<dbReference type="RefSeq" id="WP_200464946.1">
    <property type="nucleotide sequence ID" value="NZ_JAENRR010000020.1"/>
</dbReference>
<evidence type="ECO:0000313" key="3">
    <source>
        <dbReference type="Proteomes" id="UP000605676"/>
    </source>
</evidence>
<sequence length="96" mass="11044">MKTENKKLLDLITTDDLIQFRKSLMSDIEKLLKESIKPTPKTWLKSNEAKALLEVSNGTLQNMRNNGTLPFTKIGGVIYCNREDIQKMLLENKQSF</sequence>
<proteinExistence type="predicted"/>
<dbReference type="EMBL" id="JAENRR010000020">
    <property type="protein sequence ID" value="MBK3517720.1"/>
    <property type="molecule type" value="Genomic_DNA"/>
</dbReference>
<accession>A0ABS1HJ65</accession>
<dbReference type="Pfam" id="PF12728">
    <property type="entry name" value="HTH_17"/>
    <property type="match status" value="1"/>
</dbReference>
<dbReference type="Proteomes" id="UP000605676">
    <property type="component" value="Unassembled WGS sequence"/>
</dbReference>
<reference evidence="2 3" key="1">
    <citation type="submission" date="2021-01" db="EMBL/GenBank/DDBJ databases">
        <title>Carboxyliciviraga sp.nov., isolated from coastal sediments.</title>
        <authorList>
            <person name="Lu D."/>
            <person name="Zhang T."/>
        </authorList>
    </citation>
    <scope>NUCLEOTIDE SEQUENCE [LARGE SCALE GENOMIC DNA]</scope>
    <source>
        <strain evidence="2 3">N1Y132</strain>
    </source>
</reference>
<protein>
    <submittedName>
        <fullName evidence="2">Helix-turn-helix domain-containing protein</fullName>
    </submittedName>
</protein>
<organism evidence="2 3">
    <name type="scientific">Carboxylicivirga marina</name>
    <dbReference type="NCBI Taxonomy" id="2800988"/>
    <lineage>
        <taxon>Bacteria</taxon>
        <taxon>Pseudomonadati</taxon>
        <taxon>Bacteroidota</taxon>
        <taxon>Bacteroidia</taxon>
        <taxon>Marinilabiliales</taxon>
        <taxon>Marinilabiliaceae</taxon>
        <taxon>Carboxylicivirga</taxon>
    </lineage>
</organism>
<name>A0ABS1HJ65_9BACT</name>
<dbReference type="PANTHER" id="PTHR34585">
    <property type="match status" value="1"/>
</dbReference>
<comment type="caution">
    <text evidence="2">The sequence shown here is derived from an EMBL/GenBank/DDBJ whole genome shotgun (WGS) entry which is preliminary data.</text>
</comment>
<dbReference type="InterPro" id="IPR009061">
    <property type="entry name" value="DNA-bd_dom_put_sf"/>
</dbReference>
<gene>
    <name evidence="2" type="ORF">JIV24_10295</name>
</gene>
<keyword evidence="3" id="KW-1185">Reference proteome</keyword>